<reference evidence="4 5" key="1">
    <citation type="submission" date="2014-01" db="EMBL/GenBank/DDBJ databases">
        <authorList>
            <consortium name="DOE Joint Genome Institute"/>
            <person name="Anderson I."/>
            <person name="Huntemann M."/>
            <person name="Han J."/>
            <person name="Chen A."/>
            <person name="Kyrpides N."/>
            <person name="Mavromatis K."/>
            <person name="Markowitz V."/>
            <person name="Palaniappan K."/>
            <person name="Ivanova N."/>
            <person name="Schaumberg A."/>
            <person name="Pati A."/>
            <person name="Liolios K."/>
            <person name="Nordberg H.P."/>
            <person name="Cantor M.N."/>
            <person name="Hua S.X."/>
            <person name="Woyke T."/>
        </authorList>
    </citation>
    <scope>NUCLEOTIDE SEQUENCE [LARGE SCALE GENOMIC DNA]</scope>
    <source>
        <strain evidence="4 5">XH-48</strain>
    </source>
</reference>
<evidence type="ECO:0000256" key="1">
    <source>
        <dbReference type="SAM" id="MobiDB-lite"/>
    </source>
</evidence>
<evidence type="ECO:0000259" key="3">
    <source>
        <dbReference type="Pfam" id="PF20068"/>
    </source>
</evidence>
<feature type="region of interest" description="Disordered" evidence="1">
    <location>
        <begin position="78"/>
        <end position="102"/>
    </location>
</feature>
<protein>
    <submittedName>
        <fullName evidence="4">Uncharacterized protein</fullName>
    </submittedName>
</protein>
<dbReference type="Gene3D" id="2.30.29.80">
    <property type="match status" value="1"/>
</dbReference>
<dbReference type="SUPFAM" id="SSF160113">
    <property type="entry name" value="YegP-like"/>
    <property type="match status" value="1"/>
</dbReference>
<dbReference type="EMBL" id="CP007055">
    <property type="protein sequence ID" value="AHF99644.1"/>
    <property type="molecule type" value="Genomic_DNA"/>
</dbReference>
<feature type="compositionally biased region" description="Basic and acidic residues" evidence="1">
    <location>
        <begin position="158"/>
        <end position="167"/>
    </location>
</feature>
<sequence length="167" mass="18964">MTYELRPFEAERSRAAVVTTFRSIADEFDDGDSVSVALEDQSTRVRLPETFSVELEIERAPIDEEGEAHEIELEIELEWTEPSTERDPSDTASDDRTEVEFGSQGTFQLFEDRANEWRWRLVHRNGNIIATSGEGYTTKQNARKGIRSVRRNAPEAAVVDRSDSPPS</sequence>
<dbReference type="RefSeq" id="WP_049952893.1">
    <property type="nucleotide sequence ID" value="NZ_CP007055.1"/>
</dbReference>
<feature type="domain" description="DUF1508" evidence="2">
    <location>
        <begin position="112"/>
        <end position="160"/>
    </location>
</feature>
<dbReference type="InterPro" id="IPR036913">
    <property type="entry name" value="YegP-like_sf"/>
</dbReference>
<dbReference type="InterPro" id="IPR010879">
    <property type="entry name" value="DUF1508"/>
</dbReference>
<evidence type="ECO:0000313" key="5">
    <source>
        <dbReference type="Proteomes" id="UP000019024"/>
    </source>
</evidence>
<dbReference type="NCBIfam" id="TIGR04354">
    <property type="entry name" value="amphi-Trp"/>
    <property type="match status" value="1"/>
</dbReference>
<dbReference type="AlphaFoldDB" id="W0JR47"/>
<dbReference type="NCBIfam" id="NF041908">
    <property type="entry name" value="HVO_2922"/>
    <property type="match status" value="1"/>
</dbReference>
<name>W0JR47_9EURY</name>
<keyword evidence="5" id="KW-1185">Reference proteome</keyword>
<dbReference type="Pfam" id="PF20068">
    <property type="entry name" value="Amphi-Trp"/>
    <property type="match status" value="1"/>
</dbReference>
<feature type="compositionally biased region" description="Basic residues" evidence="1">
    <location>
        <begin position="141"/>
        <end position="150"/>
    </location>
</feature>
<organism evidence="4 5">
    <name type="scientific">Halostagnicola larsenii XH-48</name>
    <dbReference type="NCBI Taxonomy" id="797299"/>
    <lineage>
        <taxon>Archaea</taxon>
        <taxon>Methanobacteriati</taxon>
        <taxon>Methanobacteriota</taxon>
        <taxon>Stenosarchaea group</taxon>
        <taxon>Halobacteria</taxon>
        <taxon>Halobacteriales</taxon>
        <taxon>Natrialbaceae</taxon>
        <taxon>Halostagnicola</taxon>
    </lineage>
</organism>
<dbReference type="Pfam" id="PF07411">
    <property type="entry name" value="DUF1508"/>
    <property type="match status" value="1"/>
</dbReference>
<evidence type="ECO:0000313" key="4">
    <source>
        <dbReference type="EMBL" id="AHF99644.1"/>
    </source>
</evidence>
<dbReference type="STRING" id="797299.HALLA_13490"/>
<gene>
    <name evidence="4" type="ORF">HALLA_13490</name>
</gene>
<dbReference type="HOGENOM" id="CLU_081188_0_0_2"/>
<dbReference type="eggNOG" id="arCOG06550">
    <property type="taxonomic scope" value="Archaea"/>
</dbReference>
<feature type="compositionally biased region" description="Basic and acidic residues" evidence="1">
    <location>
        <begin position="83"/>
        <end position="99"/>
    </location>
</feature>
<feature type="region of interest" description="Disordered" evidence="1">
    <location>
        <begin position="132"/>
        <end position="167"/>
    </location>
</feature>
<dbReference type="KEGG" id="hlr:HALLA_13490"/>
<dbReference type="InterPro" id="IPR027598">
    <property type="entry name" value="Amphi-Trp_dom"/>
</dbReference>
<accession>W0JR47</accession>
<evidence type="ECO:0000259" key="2">
    <source>
        <dbReference type="Pfam" id="PF07411"/>
    </source>
</evidence>
<dbReference type="GeneID" id="25145449"/>
<dbReference type="Proteomes" id="UP000019024">
    <property type="component" value="Chromosome"/>
</dbReference>
<feature type="domain" description="Amphi-Trp" evidence="3">
    <location>
        <begin position="8"/>
        <end position="87"/>
    </location>
</feature>
<proteinExistence type="predicted"/>
<dbReference type="PATRIC" id="fig|797299.3.peg.1708"/>